<keyword evidence="4" id="KW-1185">Reference proteome</keyword>
<dbReference type="GO" id="GO:0031146">
    <property type="term" value="P:SCF-dependent proteasomal ubiquitin-dependent protein catabolic process"/>
    <property type="evidence" value="ECO:0000318"/>
    <property type="project" value="GO_Central"/>
</dbReference>
<dbReference type="EnsemblPlants" id="Pp3c2_350V3.4">
    <property type="protein sequence ID" value="Pp3c2_350V3.4"/>
    <property type="gene ID" value="Pp3c2_350"/>
</dbReference>
<proteinExistence type="predicted"/>
<organism evidence="2">
    <name type="scientific">Physcomitrium patens</name>
    <name type="common">Spreading-leaved earth moss</name>
    <name type="synonym">Physcomitrella patens</name>
    <dbReference type="NCBI Taxonomy" id="3218"/>
    <lineage>
        <taxon>Eukaryota</taxon>
        <taxon>Viridiplantae</taxon>
        <taxon>Streptophyta</taxon>
        <taxon>Embryophyta</taxon>
        <taxon>Bryophyta</taxon>
        <taxon>Bryophytina</taxon>
        <taxon>Bryopsida</taxon>
        <taxon>Funariidae</taxon>
        <taxon>Funariales</taxon>
        <taxon>Funariaceae</taxon>
        <taxon>Physcomitrium</taxon>
    </lineage>
</organism>
<name>A9TGL0_PHYPA</name>
<dbReference type="PANTHER" id="PTHR31672:SF2">
    <property type="entry name" value="F-BOX DOMAIN-CONTAINING PROTEIN"/>
    <property type="match status" value="1"/>
</dbReference>
<dbReference type="OrthoDB" id="10381858at2759"/>
<sequence length="363" mass="42031">MDSNIWSNLSLNVLELIFARLPLQSLVRLRLLSKQWYSHLSSPAFQHAFSDGQPKDLAVVDFKRAWAYDAKVRRWHAIPLHYLPFHSVMAADGGLLCCVKFTKLEQCLQFVVCNPLTSAWRVLPSVVGVRMCPVIFHMKVDTQSRHYTIKFLGFNEQEAFYIYSSEINSWEKISYSRQTDVMGRYFLIDVNHGIIHTCDIHPGTSSGILFPPDFQDSVAQLEISFFLQAEEGHVFLLKSYSSKDQGDRVWSQDVGMKWEEFCCIPKADELEEYIFCVYLWRDVILLLGKKRELFYNEPFELDSEEHKLVDSGNAEGFVADQVNDKLMLMLDLRTKIWTDVTDHSIEPGLLSRFIIELRLDAIP</sequence>
<dbReference type="EnsemblPlants" id="Pp3c2_350V3.2">
    <property type="protein sequence ID" value="Pp3c2_350V3.2"/>
    <property type="gene ID" value="Pp3c2_350"/>
</dbReference>
<reference evidence="3" key="3">
    <citation type="submission" date="2020-12" db="UniProtKB">
        <authorList>
            <consortium name="EnsemblPlants"/>
        </authorList>
    </citation>
    <scope>IDENTIFICATION</scope>
</reference>
<protein>
    <recommendedName>
        <fullName evidence="1">F-box domain-containing protein</fullName>
    </recommendedName>
</protein>
<dbReference type="RefSeq" id="XP_024361493.1">
    <property type="nucleotide sequence ID" value="XM_024505725.2"/>
</dbReference>
<dbReference type="Gramene" id="Pp3c2_350V3.1">
    <property type="protein sequence ID" value="Pp3c2_350V3.1"/>
    <property type="gene ID" value="Pp3c2_350"/>
</dbReference>
<dbReference type="InterPro" id="IPR001810">
    <property type="entry name" value="F-box_dom"/>
</dbReference>
<evidence type="ECO:0000313" key="3">
    <source>
        <dbReference type="EnsemblPlants" id="Pp3c2_350V3.1"/>
    </source>
</evidence>
<dbReference type="PaxDb" id="3218-PP1S226_26V6.1"/>
<dbReference type="EnsemblPlants" id="Pp3c2_350V3.3">
    <property type="protein sequence ID" value="Pp3c2_350V3.3"/>
    <property type="gene ID" value="Pp3c2_350"/>
</dbReference>
<dbReference type="Gramene" id="Pp3c2_350V3.5">
    <property type="protein sequence ID" value="Pp3c2_350V3.5"/>
    <property type="gene ID" value="Pp3c2_350"/>
</dbReference>
<dbReference type="Gramene" id="Pp3c2_350V3.4">
    <property type="protein sequence ID" value="Pp3c2_350V3.4"/>
    <property type="gene ID" value="Pp3c2_350"/>
</dbReference>
<dbReference type="InterPro" id="IPR036047">
    <property type="entry name" value="F-box-like_dom_sf"/>
</dbReference>
<reference evidence="2 4" key="2">
    <citation type="journal article" date="2018" name="Plant J.">
        <title>The Physcomitrella patens chromosome-scale assembly reveals moss genome structure and evolution.</title>
        <authorList>
            <person name="Lang D."/>
            <person name="Ullrich K.K."/>
            <person name="Murat F."/>
            <person name="Fuchs J."/>
            <person name="Jenkins J."/>
            <person name="Haas F.B."/>
            <person name="Piednoel M."/>
            <person name="Gundlach H."/>
            <person name="Van Bel M."/>
            <person name="Meyberg R."/>
            <person name="Vives C."/>
            <person name="Morata J."/>
            <person name="Symeonidi A."/>
            <person name="Hiss M."/>
            <person name="Muchero W."/>
            <person name="Kamisugi Y."/>
            <person name="Saleh O."/>
            <person name="Blanc G."/>
            <person name="Decker E.L."/>
            <person name="van Gessel N."/>
            <person name="Grimwood J."/>
            <person name="Hayes R.D."/>
            <person name="Graham S.W."/>
            <person name="Gunter L.E."/>
            <person name="McDaniel S.F."/>
            <person name="Hoernstein S.N.W."/>
            <person name="Larsson A."/>
            <person name="Li F.W."/>
            <person name="Perroud P.F."/>
            <person name="Phillips J."/>
            <person name="Ranjan P."/>
            <person name="Rokshar D.S."/>
            <person name="Rothfels C.J."/>
            <person name="Schneider L."/>
            <person name="Shu S."/>
            <person name="Stevenson D.W."/>
            <person name="Thummler F."/>
            <person name="Tillich M."/>
            <person name="Villarreal Aguilar J.C."/>
            <person name="Widiez T."/>
            <person name="Wong G.K."/>
            <person name="Wymore A."/>
            <person name="Zhang Y."/>
            <person name="Zimmer A.D."/>
            <person name="Quatrano R.S."/>
            <person name="Mayer K.F.X."/>
            <person name="Goodstein D."/>
            <person name="Casacuberta J.M."/>
            <person name="Vandepoele K."/>
            <person name="Reski R."/>
            <person name="Cuming A.C."/>
            <person name="Tuskan G.A."/>
            <person name="Maumus F."/>
            <person name="Salse J."/>
            <person name="Schmutz J."/>
            <person name="Rensing S.A."/>
        </authorList>
    </citation>
    <scope>NUCLEOTIDE SEQUENCE [LARGE SCALE GENOMIC DNA]</scope>
    <source>
        <strain evidence="3 4">cv. Gransden 2004</strain>
    </source>
</reference>
<feature type="domain" description="F-box" evidence="1">
    <location>
        <begin position="9"/>
        <end position="49"/>
    </location>
</feature>
<dbReference type="Gramene" id="Pp3c2_350V3.2">
    <property type="protein sequence ID" value="Pp3c2_350V3.2"/>
    <property type="gene ID" value="Pp3c2_350"/>
</dbReference>
<dbReference type="PANTHER" id="PTHR31672">
    <property type="entry name" value="BNACNNG10540D PROTEIN"/>
    <property type="match status" value="1"/>
</dbReference>
<dbReference type="SMART" id="SM00256">
    <property type="entry name" value="FBOX"/>
    <property type="match status" value="1"/>
</dbReference>
<evidence type="ECO:0000313" key="4">
    <source>
        <dbReference type="Proteomes" id="UP000006727"/>
    </source>
</evidence>
<dbReference type="EMBL" id="ABEU02000002">
    <property type="protein sequence ID" value="PNR59201.1"/>
    <property type="molecule type" value="Genomic_DNA"/>
</dbReference>
<dbReference type="GeneID" id="112275380"/>
<dbReference type="Pfam" id="PF00646">
    <property type="entry name" value="F-box"/>
    <property type="match status" value="1"/>
</dbReference>
<evidence type="ECO:0000313" key="2">
    <source>
        <dbReference type="EMBL" id="PNR59201.1"/>
    </source>
</evidence>
<dbReference type="HOGENOM" id="CLU_038778_2_0_1"/>
<dbReference type="Proteomes" id="UP000006727">
    <property type="component" value="Chromosome 2"/>
</dbReference>
<reference evidence="2 4" key="1">
    <citation type="journal article" date="2008" name="Science">
        <title>The Physcomitrella genome reveals evolutionary insights into the conquest of land by plants.</title>
        <authorList>
            <person name="Rensing S."/>
            <person name="Lang D."/>
            <person name="Zimmer A."/>
            <person name="Terry A."/>
            <person name="Salamov A."/>
            <person name="Shapiro H."/>
            <person name="Nishiyama T."/>
            <person name="Perroud P.-F."/>
            <person name="Lindquist E."/>
            <person name="Kamisugi Y."/>
            <person name="Tanahashi T."/>
            <person name="Sakakibara K."/>
            <person name="Fujita T."/>
            <person name="Oishi K."/>
            <person name="Shin-I T."/>
            <person name="Kuroki Y."/>
            <person name="Toyoda A."/>
            <person name="Suzuki Y."/>
            <person name="Hashimoto A."/>
            <person name="Yamaguchi K."/>
            <person name="Sugano A."/>
            <person name="Kohara Y."/>
            <person name="Fujiyama A."/>
            <person name="Anterola A."/>
            <person name="Aoki S."/>
            <person name="Ashton N."/>
            <person name="Barbazuk W.B."/>
            <person name="Barker E."/>
            <person name="Bennetzen J."/>
            <person name="Bezanilla M."/>
            <person name="Blankenship R."/>
            <person name="Cho S.H."/>
            <person name="Dutcher S."/>
            <person name="Estelle M."/>
            <person name="Fawcett J.A."/>
            <person name="Gundlach H."/>
            <person name="Hanada K."/>
            <person name="Heyl A."/>
            <person name="Hicks K.A."/>
            <person name="Hugh J."/>
            <person name="Lohr M."/>
            <person name="Mayer K."/>
            <person name="Melkozernov A."/>
            <person name="Murata T."/>
            <person name="Nelson D."/>
            <person name="Pils B."/>
            <person name="Prigge M."/>
            <person name="Reiss B."/>
            <person name="Renner T."/>
            <person name="Rombauts S."/>
            <person name="Rushton P."/>
            <person name="Sanderfoot A."/>
            <person name="Schween G."/>
            <person name="Shiu S.-H."/>
            <person name="Stueber K."/>
            <person name="Theodoulou F.L."/>
            <person name="Tu H."/>
            <person name="Van de Peer Y."/>
            <person name="Verrier P.J."/>
            <person name="Waters E."/>
            <person name="Wood A."/>
            <person name="Yang L."/>
            <person name="Cove D."/>
            <person name="Cuming A."/>
            <person name="Hasebe M."/>
            <person name="Lucas S."/>
            <person name="Mishler D.B."/>
            <person name="Reski R."/>
            <person name="Grigoriev I."/>
            <person name="Quatrano R.S."/>
            <person name="Boore J.L."/>
        </authorList>
    </citation>
    <scope>NUCLEOTIDE SEQUENCE [LARGE SCALE GENOMIC DNA]</scope>
    <source>
        <strain evidence="3 4">cv. Gransden 2004</strain>
    </source>
</reference>
<dbReference type="AlphaFoldDB" id="A9TGL0"/>
<dbReference type="InterPro" id="IPR050796">
    <property type="entry name" value="SCF_F-box_component"/>
</dbReference>
<evidence type="ECO:0000259" key="1">
    <source>
        <dbReference type="SMART" id="SM00256"/>
    </source>
</evidence>
<dbReference type="GO" id="GO:0004842">
    <property type="term" value="F:ubiquitin-protein transferase activity"/>
    <property type="evidence" value="ECO:0000318"/>
    <property type="project" value="GO_Central"/>
</dbReference>
<dbReference type="SUPFAM" id="SSF81383">
    <property type="entry name" value="F-box domain"/>
    <property type="match status" value="1"/>
</dbReference>
<dbReference type="EnsemblPlants" id="Pp3c2_350V3.5">
    <property type="protein sequence ID" value="Pp3c2_350V3.5"/>
    <property type="gene ID" value="Pp3c2_350"/>
</dbReference>
<dbReference type="Gramene" id="Pp3c2_350V3.3">
    <property type="protein sequence ID" value="Pp3c2_350V3.3"/>
    <property type="gene ID" value="Pp3c2_350"/>
</dbReference>
<gene>
    <name evidence="3" type="primary">LOC112275380</name>
    <name evidence="2" type="ORF">PHYPA_001992</name>
</gene>
<accession>A9TGL0</accession>
<dbReference type="Gene3D" id="1.20.1280.50">
    <property type="match status" value="1"/>
</dbReference>
<dbReference type="EnsemblPlants" id="Pp3c2_350V3.1">
    <property type="protein sequence ID" value="Pp3c2_350V3.1"/>
    <property type="gene ID" value="Pp3c2_350"/>
</dbReference>